<dbReference type="PIRSF" id="PIRSF024492">
    <property type="entry name" value="UCP024492"/>
    <property type="match status" value="1"/>
</dbReference>
<dbReference type="PANTHER" id="PTHR39337:SF1">
    <property type="entry name" value="BLR5642 PROTEIN"/>
    <property type="match status" value="1"/>
</dbReference>
<organism evidence="1">
    <name type="scientific">uncultured Acidimicrobiales bacterium</name>
    <dbReference type="NCBI Taxonomy" id="310071"/>
    <lineage>
        <taxon>Bacteria</taxon>
        <taxon>Bacillati</taxon>
        <taxon>Actinomycetota</taxon>
        <taxon>Acidimicrobiia</taxon>
        <taxon>Acidimicrobiales</taxon>
        <taxon>environmental samples</taxon>
    </lineage>
</organism>
<dbReference type="EMBL" id="CADCTF010000021">
    <property type="protein sequence ID" value="CAA9219346.1"/>
    <property type="molecule type" value="Genomic_DNA"/>
</dbReference>
<accession>A0A6J4HCK0</accession>
<evidence type="ECO:0000313" key="1">
    <source>
        <dbReference type="EMBL" id="CAA9219346.1"/>
    </source>
</evidence>
<dbReference type="InterPro" id="IPR014519">
    <property type="entry name" value="UCP024492"/>
</dbReference>
<evidence type="ECO:0008006" key="2">
    <source>
        <dbReference type="Google" id="ProtNLM"/>
    </source>
</evidence>
<reference evidence="1" key="1">
    <citation type="submission" date="2020-02" db="EMBL/GenBank/DDBJ databases">
        <authorList>
            <person name="Meier V. D."/>
        </authorList>
    </citation>
    <scope>NUCLEOTIDE SEQUENCE</scope>
    <source>
        <strain evidence="1">AVDCRST_MAG50</strain>
    </source>
</reference>
<sequence>MLHTLGHGTLPQEAFAALLDAAGVTQLVDVRSFPGSRHNPQFGREQMEHWVPEAGLDYRWMQNLGGRRRGLEGSKHIALRHTAFRAYADHMETAEFLTGVEELLELADADQGSAAVMCSESVWWRCHRRLLADHLVLVRQVEVVHLMHDGRLTPHAPTEGVRVDDGALFYDVGVTPPLPGG</sequence>
<dbReference type="InterPro" id="IPR007438">
    <property type="entry name" value="DUF488"/>
</dbReference>
<dbReference type="PANTHER" id="PTHR39337">
    <property type="entry name" value="BLR5642 PROTEIN"/>
    <property type="match status" value="1"/>
</dbReference>
<dbReference type="AlphaFoldDB" id="A0A6J4HCK0"/>
<name>A0A6J4HCK0_9ACTN</name>
<gene>
    <name evidence="1" type="ORF">AVDCRST_MAG50-565</name>
</gene>
<proteinExistence type="predicted"/>
<dbReference type="Pfam" id="PF04343">
    <property type="entry name" value="DUF488"/>
    <property type="match status" value="1"/>
</dbReference>
<protein>
    <recommendedName>
        <fullName evidence="2">DUF488 domain-containing protein</fullName>
    </recommendedName>
</protein>